<gene>
    <name evidence="2" type="ORF">GCM10009741_75280</name>
</gene>
<sequence>MRAYLHTAPWWILCLLYGLPFGAFMAGGILWDNSSGALEIIVFGLVVGLLYGAGATVVTAKPRRDVLALVGEVPRDQLGAVFRAARRGPVPADPELRAAALRLAVHDADRLRRGLFFGIPWAVLLIAVAVFRRDPPSHPLFVVLAGLMVAAVAYQLYVWRNLKRRVALLKLSDTLV</sequence>
<organism evidence="2 3">
    <name type="scientific">Kribbella lupini</name>
    <dbReference type="NCBI Taxonomy" id="291602"/>
    <lineage>
        <taxon>Bacteria</taxon>
        <taxon>Bacillati</taxon>
        <taxon>Actinomycetota</taxon>
        <taxon>Actinomycetes</taxon>
        <taxon>Propionibacteriales</taxon>
        <taxon>Kribbellaceae</taxon>
        <taxon>Kribbella</taxon>
    </lineage>
</organism>
<comment type="caution">
    <text evidence="2">The sequence shown here is derived from an EMBL/GenBank/DDBJ whole genome shotgun (WGS) entry which is preliminary data.</text>
</comment>
<proteinExistence type="predicted"/>
<name>A0ABP4NBG1_9ACTN</name>
<dbReference type="RefSeq" id="WP_344183001.1">
    <property type="nucleotide sequence ID" value="NZ_BAAANC010000005.1"/>
</dbReference>
<feature type="transmembrane region" description="Helical" evidence="1">
    <location>
        <begin position="138"/>
        <end position="159"/>
    </location>
</feature>
<dbReference type="EMBL" id="BAAANC010000005">
    <property type="protein sequence ID" value="GAA1559203.1"/>
    <property type="molecule type" value="Genomic_DNA"/>
</dbReference>
<feature type="transmembrane region" description="Helical" evidence="1">
    <location>
        <begin position="37"/>
        <end position="58"/>
    </location>
</feature>
<dbReference type="Proteomes" id="UP001500363">
    <property type="component" value="Unassembled WGS sequence"/>
</dbReference>
<evidence type="ECO:0000256" key="1">
    <source>
        <dbReference type="SAM" id="Phobius"/>
    </source>
</evidence>
<keyword evidence="3" id="KW-1185">Reference proteome</keyword>
<evidence type="ECO:0000313" key="3">
    <source>
        <dbReference type="Proteomes" id="UP001500363"/>
    </source>
</evidence>
<protein>
    <recommendedName>
        <fullName evidence="4">Sensor protein</fullName>
    </recommendedName>
</protein>
<evidence type="ECO:0008006" key="4">
    <source>
        <dbReference type="Google" id="ProtNLM"/>
    </source>
</evidence>
<reference evidence="3" key="1">
    <citation type="journal article" date="2019" name="Int. J. Syst. Evol. Microbiol.">
        <title>The Global Catalogue of Microorganisms (GCM) 10K type strain sequencing project: providing services to taxonomists for standard genome sequencing and annotation.</title>
        <authorList>
            <consortium name="The Broad Institute Genomics Platform"/>
            <consortium name="The Broad Institute Genome Sequencing Center for Infectious Disease"/>
            <person name="Wu L."/>
            <person name="Ma J."/>
        </authorList>
    </citation>
    <scope>NUCLEOTIDE SEQUENCE [LARGE SCALE GENOMIC DNA]</scope>
    <source>
        <strain evidence="3">JCM 14303</strain>
    </source>
</reference>
<accession>A0ABP4NBG1</accession>
<keyword evidence="1" id="KW-1133">Transmembrane helix</keyword>
<feature type="transmembrane region" description="Helical" evidence="1">
    <location>
        <begin position="114"/>
        <end position="132"/>
    </location>
</feature>
<keyword evidence="1" id="KW-0812">Transmembrane</keyword>
<keyword evidence="1" id="KW-0472">Membrane</keyword>
<evidence type="ECO:0000313" key="2">
    <source>
        <dbReference type="EMBL" id="GAA1559203.1"/>
    </source>
</evidence>
<feature type="transmembrane region" description="Helical" evidence="1">
    <location>
        <begin position="12"/>
        <end position="31"/>
    </location>
</feature>